<dbReference type="GO" id="GO:0004523">
    <property type="term" value="F:RNA-DNA hybrid ribonuclease activity"/>
    <property type="evidence" value="ECO:0007669"/>
    <property type="project" value="InterPro"/>
</dbReference>
<evidence type="ECO:0000313" key="2">
    <source>
        <dbReference type="EMBL" id="MCI46328.1"/>
    </source>
</evidence>
<dbReference type="GO" id="GO:0003676">
    <property type="term" value="F:nucleic acid binding"/>
    <property type="evidence" value="ECO:0007669"/>
    <property type="project" value="InterPro"/>
</dbReference>
<evidence type="ECO:0000259" key="1">
    <source>
        <dbReference type="Pfam" id="PF13456"/>
    </source>
</evidence>
<dbReference type="Pfam" id="PF13456">
    <property type="entry name" value="RVT_3"/>
    <property type="match status" value="1"/>
</dbReference>
<dbReference type="AlphaFoldDB" id="A0A392SBU8"/>
<organism evidence="2 3">
    <name type="scientific">Trifolium medium</name>
    <dbReference type="NCBI Taxonomy" id="97028"/>
    <lineage>
        <taxon>Eukaryota</taxon>
        <taxon>Viridiplantae</taxon>
        <taxon>Streptophyta</taxon>
        <taxon>Embryophyta</taxon>
        <taxon>Tracheophyta</taxon>
        <taxon>Spermatophyta</taxon>
        <taxon>Magnoliopsida</taxon>
        <taxon>eudicotyledons</taxon>
        <taxon>Gunneridae</taxon>
        <taxon>Pentapetalae</taxon>
        <taxon>rosids</taxon>
        <taxon>fabids</taxon>
        <taxon>Fabales</taxon>
        <taxon>Fabaceae</taxon>
        <taxon>Papilionoideae</taxon>
        <taxon>50 kb inversion clade</taxon>
        <taxon>NPAAA clade</taxon>
        <taxon>Hologalegina</taxon>
        <taxon>IRL clade</taxon>
        <taxon>Trifolieae</taxon>
        <taxon>Trifolium</taxon>
    </lineage>
</organism>
<feature type="domain" description="RNase H type-1" evidence="1">
    <location>
        <begin position="9"/>
        <end position="81"/>
    </location>
</feature>
<dbReference type="Proteomes" id="UP000265520">
    <property type="component" value="Unassembled WGS sequence"/>
</dbReference>
<sequence>PNGVIKVNSDANLSREGRWGLGAVCCDSDGQLVAVATWDLPGFDDSTTAETCAVYLAADCCFKVLFESDNSRVISILNDSSTIP</sequence>
<comment type="caution">
    <text evidence="2">The sequence shown here is derived from an EMBL/GenBank/DDBJ whole genome shotgun (WGS) entry which is preliminary data.</text>
</comment>
<name>A0A392SBU8_9FABA</name>
<feature type="non-terminal residue" evidence="2">
    <location>
        <position position="1"/>
    </location>
</feature>
<dbReference type="InterPro" id="IPR002156">
    <property type="entry name" value="RNaseH_domain"/>
</dbReference>
<protein>
    <recommendedName>
        <fullName evidence="1">RNase H type-1 domain-containing protein</fullName>
    </recommendedName>
</protein>
<keyword evidence="3" id="KW-1185">Reference proteome</keyword>
<proteinExistence type="predicted"/>
<accession>A0A392SBU8</accession>
<feature type="non-terminal residue" evidence="2">
    <location>
        <position position="84"/>
    </location>
</feature>
<dbReference type="EMBL" id="LXQA010356003">
    <property type="protein sequence ID" value="MCI46328.1"/>
    <property type="molecule type" value="Genomic_DNA"/>
</dbReference>
<evidence type="ECO:0000313" key="3">
    <source>
        <dbReference type="Proteomes" id="UP000265520"/>
    </source>
</evidence>
<reference evidence="2 3" key="1">
    <citation type="journal article" date="2018" name="Front. Plant Sci.">
        <title>Red Clover (Trifolium pratense) and Zigzag Clover (T. medium) - A Picture of Genomic Similarities and Differences.</title>
        <authorList>
            <person name="Dluhosova J."/>
            <person name="Istvanek J."/>
            <person name="Nedelnik J."/>
            <person name="Repkova J."/>
        </authorList>
    </citation>
    <scope>NUCLEOTIDE SEQUENCE [LARGE SCALE GENOMIC DNA]</scope>
    <source>
        <strain evidence="3">cv. 10/8</strain>
        <tissue evidence="2">Leaf</tissue>
    </source>
</reference>